<protein>
    <recommendedName>
        <fullName evidence="3">F-box domain-containing protein</fullName>
    </recommendedName>
</protein>
<organism evidence="1 2">
    <name type="scientific">Sistotremastrum suecicum HHB10207 ss-3</name>
    <dbReference type="NCBI Taxonomy" id="1314776"/>
    <lineage>
        <taxon>Eukaryota</taxon>
        <taxon>Fungi</taxon>
        <taxon>Dikarya</taxon>
        <taxon>Basidiomycota</taxon>
        <taxon>Agaricomycotina</taxon>
        <taxon>Agaricomycetes</taxon>
        <taxon>Sistotremastrales</taxon>
        <taxon>Sistotremastraceae</taxon>
        <taxon>Sistotremastrum</taxon>
    </lineage>
</organism>
<dbReference type="Gene3D" id="3.80.10.10">
    <property type="entry name" value="Ribonuclease Inhibitor"/>
    <property type="match status" value="1"/>
</dbReference>
<accession>A0A165XT71</accession>
<evidence type="ECO:0000313" key="2">
    <source>
        <dbReference type="Proteomes" id="UP000076798"/>
    </source>
</evidence>
<sequence length="441" mass="50382">MEPYAESGGLMFVRPLEQSDWTRFLKYAAFVKEIHITQSSPRWKQFASETFFAMDATCPVDTIFPNLEFFEAAWPLGPSKYLYPMIFQKRLRTLCSIRKLNIQGAPKVMDPLTHKELMALIPELKSLVNLDVPSIFVNSEIFEMLSSKEHLESLVMNHTPLDVTTVQRYPFCFVEGHFPCLKDIAMVDYSDCPHEQVVVTMPNTTLRTVYGTLCGVIELSNMRKYYSILTEAFPSLRFVSLRIKKAFQDADQFLNSASAFSMIRPLLSLKKLRHFSISGESRICLADEHIEQMTRAWNHLRVFNMSCRTPHRKSELELTLSSLISFAENCPFIEYILLAVDASIDPPRPLTDRLSFPNSFYLLDLSGSLAGDTGAVACFIADLLPTGDGWMFFCQTTERELDTDPMREEKWNEVRDLVVNILKVRARGVRRALSLASSEDS</sequence>
<reference evidence="1 2" key="1">
    <citation type="journal article" date="2016" name="Mol. Biol. Evol.">
        <title>Comparative Genomics of Early-Diverging Mushroom-Forming Fungi Provides Insights into the Origins of Lignocellulose Decay Capabilities.</title>
        <authorList>
            <person name="Nagy L.G."/>
            <person name="Riley R."/>
            <person name="Tritt A."/>
            <person name="Adam C."/>
            <person name="Daum C."/>
            <person name="Floudas D."/>
            <person name="Sun H."/>
            <person name="Yadav J.S."/>
            <person name="Pangilinan J."/>
            <person name="Larsson K.H."/>
            <person name="Matsuura K."/>
            <person name="Barry K."/>
            <person name="Labutti K."/>
            <person name="Kuo R."/>
            <person name="Ohm R.A."/>
            <person name="Bhattacharya S.S."/>
            <person name="Shirouzu T."/>
            <person name="Yoshinaga Y."/>
            <person name="Martin F.M."/>
            <person name="Grigoriev I.V."/>
            <person name="Hibbett D.S."/>
        </authorList>
    </citation>
    <scope>NUCLEOTIDE SEQUENCE [LARGE SCALE GENOMIC DNA]</scope>
    <source>
        <strain evidence="1 2">HHB10207 ss-3</strain>
    </source>
</reference>
<dbReference type="OrthoDB" id="3543113at2759"/>
<dbReference type="InterPro" id="IPR032675">
    <property type="entry name" value="LRR_dom_sf"/>
</dbReference>
<gene>
    <name evidence="1" type="ORF">SISSUDRAFT_1066867</name>
</gene>
<dbReference type="EMBL" id="KV428324">
    <property type="protein sequence ID" value="KZT32517.1"/>
    <property type="molecule type" value="Genomic_DNA"/>
</dbReference>
<dbReference type="SUPFAM" id="SSF52047">
    <property type="entry name" value="RNI-like"/>
    <property type="match status" value="1"/>
</dbReference>
<dbReference type="AlphaFoldDB" id="A0A165XT71"/>
<evidence type="ECO:0000313" key="1">
    <source>
        <dbReference type="EMBL" id="KZT32517.1"/>
    </source>
</evidence>
<dbReference type="STRING" id="1314776.A0A165XT71"/>
<name>A0A165XT71_9AGAM</name>
<dbReference type="Proteomes" id="UP000076798">
    <property type="component" value="Unassembled WGS sequence"/>
</dbReference>
<keyword evidence="2" id="KW-1185">Reference proteome</keyword>
<evidence type="ECO:0008006" key="3">
    <source>
        <dbReference type="Google" id="ProtNLM"/>
    </source>
</evidence>
<proteinExistence type="predicted"/>